<proteinExistence type="predicted"/>
<reference evidence="1 2" key="1">
    <citation type="journal article" date="2022" name="Allergy">
        <title>Genome assembly and annotation of Periplaneta americana reveal a comprehensive cockroach allergen profile.</title>
        <authorList>
            <person name="Wang L."/>
            <person name="Xiong Q."/>
            <person name="Saelim N."/>
            <person name="Wang L."/>
            <person name="Nong W."/>
            <person name="Wan A.T."/>
            <person name="Shi M."/>
            <person name="Liu X."/>
            <person name="Cao Q."/>
            <person name="Hui J.H.L."/>
            <person name="Sookrung N."/>
            <person name="Leung T.F."/>
            <person name="Tungtrongchitr A."/>
            <person name="Tsui S.K.W."/>
        </authorList>
    </citation>
    <scope>NUCLEOTIDE SEQUENCE [LARGE SCALE GENOMIC DNA]</scope>
    <source>
        <strain evidence="1">PWHHKU_190912</strain>
    </source>
</reference>
<gene>
    <name evidence="1" type="ORF">ANN_15196</name>
</gene>
<keyword evidence="2" id="KW-1185">Reference proteome</keyword>
<dbReference type="EMBL" id="JAJSOF020000027">
    <property type="protein sequence ID" value="KAJ4432939.1"/>
    <property type="molecule type" value="Genomic_DNA"/>
</dbReference>
<organism evidence="1 2">
    <name type="scientific">Periplaneta americana</name>
    <name type="common">American cockroach</name>
    <name type="synonym">Blatta americana</name>
    <dbReference type="NCBI Taxonomy" id="6978"/>
    <lineage>
        <taxon>Eukaryota</taxon>
        <taxon>Metazoa</taxon>
        <taxon>Ecdysozoa</taxon>
        <taxon>Arthropoda</taxon>
        <taxon>Hexapoda</taxon>
        <taxon>Insecta</taxon>
        <taxon>Pterygota</taxon>
        <taxon>Neoptera</taxon>
        <taxon>Polyneoptera</taxon>
        <taxon>Dictyoptera</taxon>
        <taxon>Blattodea</taxon>
        <taxon>Blattoidea</taxon>
        <taxon>Blattidae</taxon>
        <taxon>Blattinae</taxon>
        <taxon>Periplaneta</taxon>
    </lineage>
</organism>
<sequence>LVASERFKCITHYFPTKGHSFLPCETNFARIAKIKRKKEEVETPREWEDIVKNEANFNVETFKNTDNTLDSIIKCQRSAEVRSCLFQSTKYLSNSNKFPGKVTVTENMRGTDFVIYSLMKNPFQHVTFSNLTLYANTLPIKSEKLENLKRLVKYLSPAGAALYSSHRIFST</sequence>
<evidence type="ECO:0000313" key="2">
    <source>
        <dbReference type="Proteomes" id="UP001148838"/>
    </source>
</evidence>
<feature type="non-terminal residue" evidence="1">
    <location>
        <position position="1"/>
    </location>
</feature>
<name>A0ABQ8SFQ1_PERAM</name>
<evidence type="ECO:0000313" key="1">
    <source>
        <dbReference type="EMBL" id="KAJ4432939.1"/>
    </source>
</evidence>
<comment type="caution">
    <text evidence="1">The sequence shown here is derived from an EMBL/GenBank/DDBJ whole genome shotgun (WGS) entry which is preliminary data.</text>
</comment>
<dbReference type="Proteomes" id="UP001148838">
    <property type="component" value="Unassembled WGS sequence"/>
</dbReference>
<accession>A0ABQ8SFQ1</accession>
<protein>
    <submittedName>
        <fullName evidence="1">Uncharacterized protein</fullName>
    </submittedName>
</protein>